<dbReference type="CDD" id="cd05563">
    <property type="entry name" value="PTS_IIB_ascorbate"/>
    <property type="match status" value="1"/>
</dbReference>
<dbReference type="RefSeq" id="WP_022790386.1">
    <property type="nucleotide sequence ID" value="NZ_CALCIP010000039.1"/>
</dbReference>
<reference evidence="5 8" key="2">
    <citation type="submission" date="2018-08" db="EMBL/GenBank/DDBJ databases">
        <title>A genome reference for cultivated species of the human gut microbiota.</title>
        <authorList>
            <person name="Zou Y."/>
            <person name="Xue W."/>
            <person name="Luo G."/>
        </authorList>
    </citation>
    <scope>NUCLEOTIDE SEQUENCE [LARGE SCALE GENOMIC DNA]</scope>
    <source>
        <strain evidence="5 8">TF08-11</strain>
    </source>
</reference>
<evidence type="ECO:0000313" key="6">
    <source>
        <dbReference type="EMBL" id="SUO04238.1"/>
    </source>
</evidence>
<evidence type="ECO:0000313" key="5">
    <source>
        <dbReference type="EMBL" id="RGD76171.1"/>
    </source>
</evidence>
<dbReference type="Proteomes" id="UP000260721">
    <property type="component" value="Unassembled WGS sequence"/>
</dbReference>
<evidence type="ECO:0000313" key="8">
    <source>
        <dbReference type="Proteomes" id="UP000260721"/>
    </source>
</evidence>
<dbReference type="InterPro" id="IPR003501">
    <property type="entry name" value="PTS_EIIB_2/3"/>
</dbReference>
<dbReference type="STRING" id="1123313.GCA_000420345_01563"/>
<accession>A0A380LK78</accession>
<keyword evidence="3" id="KW-0762">Sugar transport</keyword>
<dbReference type="InterPro" id="IPR036095">
    <property type="entry name" value="PTS_EIIB-like_sf"/>
</dbReference>
<gene>
    <name evidence="5" type="ORF">DXC78_07510</name>
    <name evidence="4" type="ORF">HF861_09510</name>
    <name evidence="6" type="ORF">NCTC11087_01148</name>
    <name evidence="3" type="ORF">PND82_02345</name>
</gene>
<organism evidence="6 7">
    <name type="scientific">Faecalicoccus pleomorphus</name>
    <dbReference type="NCBI Taxonomy" id="1323"/>
    <lineage>
        <taxon>Bacteria</taxon>
        <taxon>Bacillati</taxon>
        <taxon>Bacillota</taxon>
        <taxon>Erysipelotrichia</taxon>
        <taxon>Erysipelotrichales</taxon>
        <taxon>Erysipelotrichaceae</taxon>
        <taxon>Faecalicoccus</taxon>
    </lineage>
</organism>
<dbReference type="Gene3D" id="3.40.50.2300">
    <property type="match status" value="1"/>
</dbReference>
<evidence type="ECO:0000313" key="9">
    <source>
        <dbReference type="Proteomes" id="UP000540014"/>
    </source>
</evidence>
<sequence>MEIRKIMCCCGQGLGSSMIVGMNVEKVLQKLGIKGVSVEHTAIGEITEGSADLFVVGKDLEPQVTHLKNKIILDQLMDLNEMETKLREKFGL</sequence>
<evidence type="ECO:0000256" key="1">
    <source>
        <dbReference type="ARBA" id="ARBA00022679"/>
    </source>
</evidence>
<dbReference type="GO" id="GO:0008982">
    <property type="term" value="F:protein-N(PI)-phosphohistidine-sugar phosphotransferase activity"/>
    <property type="evidence" value="ECO:0007669"/>
    <property type="project" value="InterPro"/>
</dbReference>
<protein>
    <submittedName>
        <fullName evidence="3">PTS sugar transporter subunit IIB</fullName>
    </submittedName>
    <submittedName>
        <fullName evidence="6">Phosphotransferase system, galactitol-specific IIB component</fullName>
    </submittedName>
</protein>
<dbReference type="GO" id="GO:0009401">
    <property type="term" value="P:phosphoenolpyruvate-dependent sugar phosphotransferase system"/>
    <property type="evidence" value="ECO:0007669"/>
    <property type="project" value="InterPro"/>
</dbReference>
<reference evidence="6 7" key="1">
    <citation type="submission" date="2018-06" db="EMBL/GenBank/DDBJ databases">
        <authorList>
            <consortium name="Pathogen Informatics"/>
            <person name="Doyle S."/>
        </authorList>
    </citation>
    <scope>NUCLEOTIDE SEQUENCE [LARGE SCALE GENOMIC DNA]</scope>
    <source>
        <strain evidence="6 7">NCTC11087</strain>
    </source>
</reference>
<evidence type="ECO:0000259" key="2">
    <source>
        <dbReference type="PROSITE" id="PS51099"/>
    </source>
</evidence>
<dbReference type="PROSITE" id="PS51099">
    <property type="entry name" value="PTS_EIIB_TYPE_2"/>
    <property type="match status" value="1"/>
</dbReference>
<dbReference type="EMBL" id="JABAFR010000025">
    <property type="protein sequence ID" value="NME45114.1"/>
    <property type="molecule type" value="Genomic_DNA"/>
</dbReference>
<keyword evidence="7" id="KW-1185">Reference proteome</keyword>
<reference evidence="4 9" key="3">
    <citation type="submission" date="2020-04" db="EMBL/GenBank/DDBJ databases">
        <authorList>
            <person name="Hitch T.C.A."/>
            <person name="Wylensek D."/>
            <person name="Clavel T."/>
        </authorList>
    </citation>
    <scope>NUCLEOTIDE SEQUENCE [LARGE SCALE GENOMIC DNA]</scope>
    <source>
        <strain evidence="4 9">BSM-383-APC-22F</strain>
    </source>
</reference>
<keyword evidence="3" id="KW-0813">Transport</keyword>
<name>A0A380LK78_9FIRM</name>
<dbReference type="InterPro" id="IPR013011">
    <property type="entry name" value="PTS_EIIB_2"/>
</dbReference>
<dbReference type="OrthoDB" id="6603449at2"/>
<evidence type="ECO:0000313" key="3">
    <source>
        <dbReference type="EMBL" id="MDB7981658.1"/>
    </source>
</evidence>
<dbReference type="SUPFAM" id="SSF52794">
    <property type="entry name" value="PTS system IIB component-like"/>
    <property type="match status" value="1"/>
</dbReference>
<dbReference type="AlphaFoldDB" id="A0A380LK78"/>
<proteinExistence type="predicted"/>
<dbReference type="Proteomes" id="UP001212981">
    <property type="component" value="Unassembled WGS sequence"/>
</dbReference>
<evidence type="ECO:0000313" key="7">
    <source>
        <dbReference type="Proteomes" id="UP000255523"/>
    </source>
</evidence>
<dbReference type="Proteomes" id="UP000255523">
    <property type="component" value="Unassembled WGS sequence"/>
</dbReference>
<dbReference type="EMBL" id="UHFX01000003">
    <property type="protein sequence ID" value="SUO04238.1"/>
    <property type="molecule type" value="Genomic_DNA"/>
</dbReference>
<dbReference type="Proteomes" id="UP000540014">
    <property type="component" value="Unassembled WGS sequence"/>
</dbReference>
<feature type="domain" description="PTS EIIB type-2" evidence="2">
    <location>
        <begin position="4"/>
        <end position="92"/>
    </location>
</feature>
<dbReference type="EMBL" id="QUSK01000015">
    <property type="protein sequence ID" value="RGD76171.1"/>
    <property type="molecule type" value="Genomic_DNA"/>
</dbReference>
<reference evidence="3" key="4">
    <citation type="submission" date="2023-01" db="EMBL/GenBank/DDBJ databases">
        <title>Human gut microbiome strain richness.</title>
        <authorList>
            <person name="Chen-Liaw A."/>
        </authorList>
    </citation>
    <scope>NUCLEOTIDE SEQUENCE</scope>
    <source>
        <strain evidence="3">D8_m1001271B151109d0_201107</strain>
    </source>
</reference>
<dbReference type="GeneID" id="77462112"/>
<keyword evidence="1 6" id="KW-0808">Transferase</keyword>
<dbReference type="EMBL" id="JAQLXO010000001">
    <property type="protein sequence ID" value="MDB7981658.1"/>
    <property type="molecule type" value="Genomic_DNA"/>
</dbReference>
<dbReference type="Pfam" id="PF02302">
    <property type="entry name" value="PTS_IIB"/>
    <property type="match status" value="1"/>
</dbReference>
<evidence type="ECO:0000313" key="4">
    <source>
        <dbReference type="EMBL" id="NME45114.1"/>
    </source>
</evidence>